<dbReference type="EMBL" id="GBRH01175338">
    <property type="protein sequence ID" value="JAE22558.1"/>
    <property type="molecule type" value="Transcribed_RNA"/>
</dbReference>
<organism evidence="1">
    <name type="scientific">Arundo donax</name>
    <name type="common">Giant reed</name>
    <name type="synonym">Donax arundinaceus</name>
    <dbReference type="NCBI Taxonomy" id="35708"/>
    <lineage>
        <taxon>Eukaryota</taxon>
        <taxon>Viridiplantae</taxon>
        <taxon>Streptophyta</taxon>
        <taxon>Embryophyta</taxon>
        <taxon>Tracheophyta</taxon>
        <taxon>Spermatophyta</taxon>
        <taxon>Magnoliopsida</taxon>
        <taxon>Liliopsida</taxon>
        <taxon>Poales</taxon>
        <taxon>Poaceae</taxon>
        <taxon>PACMAD clade</taxon>
        <taxon>Arundinoideae</taxon>
        <taxon>Arundineae</taxon>
        <taxon>Arundo</taxon>
    </lineage>
</organism>
<dbReference type="AlphaFoldDB" id="A0A0A9GPH6"/>
<name>A0A0A9GPH6_ARUDO</name>
<proteinExistence type="predicted"/>
<reference evidence="1" key="2">
    <citation type="journal article" date="2015" name="Data Brief">
        <title>Shoot transcriptome of the giant reed, Arundo donax.</title>
        <authorList>
            <person name="Barrero R.A."/>
            <person name="Guerrero F.D."/>
            <person name="Moolhuijzen P."/>
            <person name="Goolsby J.A."/>
            <person name="Tidwell J."/>
            <person name="Bellgard S.E."/>
            <person name="Bellgard M.I."/>
        </authorList>
    </citation>
    <scope>NUCLEOTIDE SEQUENCE</scope>
    <source>
        <tissue evidence="1">Shoot tissue taken approximately 20 cm above the soil surface</tissue>
    </source>
</reference>
<evidence type="ECO:0000313" key="1">
    <source>
        <dbReference type="EMBL" id="JAE22558.1"/>
    </source>
</evidence>
<reference evidence="1" key="1">
    <citation type="submission" date="2014-09" db="EMBL/GenBank/DDBJ databases">
        <authorList>
            <person name="Magalhaes I.L.F."/>
            <person name="Oliveira U."/>
            <person name="Santos F.R."/>
            <person name="Vidigal T.H.D.A."/>
            <person name="Brescovit A.D."/>
            <person name="Santos A.J."/>
        </authorList>
    </citation>
    <scope>NUCLEOTIDE SEQUENCE</scope>
    <source>
        <tissue evidence="1">Shoot tissue taken approximately 20 cm above the soil surface</tissue>
    </source>
</reference>
<sequence length="44" mass="5092">MLVCYLAFPSRKCRVLALCQQSGWQFSGENFINIVVALWKTTIR</sequence>
<accession>A0A0A9GPH6</accession>
<protein>
    <submittedName>
        <fullName evidence="1">Uncharacterized protein</fullName>
    </submittedName>
</protein>